<evidence type="ECO:0000313" key="2">
    <source>
        <dbReference type="Proteomes" id="UP000765507"/>
    </source>
</evidence>
<dbReference type="Proteomes" id="UP000765507">
    <property type="component" value="Unassembled WGS sequence"/>
</dbReference>
<name>A0A8T1SCU3_CHESE</name>
<sequence>MPFLSKTAQTLKTPAVALIQSQMLKDFRKKTSYKHAHGRGGGEEDEGKLPFQMIKDFSLDTSLEIITEWLEMDEDCPTSMFLPRAEILTGCEAMSDRESDGEDVVEKVKISPTEALSAVETVVKFMEEQNAENIEIIHLRRMTDFIRKKKNVSQKEQKITAFSP</sequence>
<proteinExistence type="predicted"/>
<dbReference type="AlphaFoldDB" id="A0A8T1SCU3"/>
<protein>
    <submittedName>
        <fullName evidence="1">Uncharacterized protein</fullName>
    </submittedName>
</protein>
<organism evidence="1 2">
    <name type="scientific">Chelydra serpentina</name>
    <name type="common">Snapping turtle</name>
    <name type="synonym">Testudo serpentina</name>
    <dbReference type="NCBI Taxonomy" id="8475"/>
    <lineage>
        <taxon>Eukaryota</taxon>
        <taxon>Metazoa</taxon>
        <taxon>Chordata</taxon>
        <taxon>Craniata</taxon>
        <taxon>Vertebrata</taxon>
        <taxon>Euteleostomi</taxon>
        <taxon>Archelosauria</taxon>
        <taxon>Testudinata</taxon>
        <taxon>Testudines</taxon>
        <taxon>Cryptodira</taxon>
        <taxon>Durocryptodira</taxon>
        <taxon>Americhelydia</taxon>
        <taxon>Chelydroidea</taxon>
        <taxon>Chelydridae</taxon>
        <taxon>Chelydra</taxon>
    </lineage>
</organism>
<keyword evidence="2" id="KW-1185">Reference proteome</keyword>
<comment type="caution">
    <text evidence="1">The sequence shown here is derived from an EMBL/GenBank/DDBJ whole genome shotgun (WGS) entry which is preliminary data.</text>
</comment>
<reference evidence="1 2" key="1">
    <citation type="journal article" date="2020" name="G3 (Bethesda)">
        <title>Draft Genome of the Common Snapping Turtle, Chelydra serpentina, a Model for Phenotypic Plasticity in Reptiles.</title>
        <authorList>
            <person name="Das D."/>
            <person name="Singh S.K."/>
            <person name="Bierstedt J."/>
            <person name="Erickson A."/>
            <person name="Galli G.L.J."/>
            <person name="Crossley D.A. 2nd"/>
            <person name="Rhen T."/>
        </authorList>
    </citation>
    <scope>NUCLEOTIDE SEQUENCE [LARGE SCALE GENOMIC DNA]</scope>
    <source>
        <strain evidence="1">KW</strain>
    </source>
</reference>
<dbReference type="EMBL" id="JAHGAV010000323">
    <property type="protein sequence ID" value="KAG6926403.1"/>
    <property type="molecule type" value="Genomic_DNA"/>
</dbReference>
<gene>
    <name evidence="1" type="ORF">G0U57_012122</name>
</gene>
<accession>A0A8T1SCU3</accession>
<dbReference type="OrthoDB" id="8186989at2759"/>
<evidence type="ECO:0000313" key="1">
    <source>
        <dbReference type="EMBL" id="KAG6926403.1"/>
    </source>
</evidence>